<dbReference type="SMART" id="SM00388">
    <property type="entry name" value="HisKA"/>
    <property type="match status" value="1"/>
</dbReference>
<dbReference type="CDD" id="cd16922">
    <property type="entry name" value="HATPase_EvgS-ArcB-TorS-like"/>
    <property type="match status" value="1"/>
</dbReference>
<dbReference type="SMART" id="SM00387">
    <property type="entry name" value="HATPase_c"/>
    <property type="match status" value="1"/>
</dbReference>
<dbReference type="Pfam" id="PF13426">
    <property type="entry name" value="PAS_9"/>
    <property type="match status" value="1"/>
</dbReference>
<evidence type="ECO:0000259" key="12">
    <source>
        <dbReference type="PROSITE" id="PS50109"/>
    </source>
</evidence>
<dbReference type="Pfam" id="PF08447">
    <property type="entry name" value="PAS_3"/>
    <property type="match status" value="1"/>
</dbReference>
<dbReference type="SMART" id="SM00091">
    <property type="entry name" value="PAS"/>
    <property type="match status" value="2"/>
</dbReference>
<dbReference type="SMART" id="SM00448">
    <property type="entry name" value="REC"/>
    <property type="match status" value="1"/>
</dbReference>
<dbReference type="PANTHER" id="PTHR45339:SF3">
    <property type="entry name" value="HISTIDINE KINASE"/>
    <property type="match status" value="1"/>
</dbReference>
<dbReference type="GO" id="GO:0005524">
    <property type="term" value="F:ATP binding"/>
    <property type="evidence" value="ECO:0007669"/>
    <property type="project" value="UniProtKB-KW"/>
</dbReference>
<keyword evidence="11" id="KW-0812">Transmembrane</keyword>
<evidence type="ECO:0000256" key="5">
    <source>
        <dbReference type="ARBA" id="ARBA00058004"/>
    </source>
</evidence>
<comment type="catalytic activity">
    <reaction evidence="1">
        <text>ATP + protein L-histidine = ADP + protein N-phospho-L-histidine.</text>
        <dbReference type="EC" id="2.7.13.3"/>
    </reaction>
</comment>
<dbReference type="Gene3D" id="3.30.450.20">
    <property type="entry name" value="PAS domain"/>
    <property type="match status" value="2"/>
</dbReference>
<dbReference type="PROSITE" id="PS50894">
    <property type="entry name" value="HPT"/>
    <property type="match status" value="1"/>
</dbReference>
<dbReference type="CDD" id="cd00130">
    <property type="entry name" value="PAS"/>
    <property type="match status" value="2"/>
</dbReference>
<comment type="caution">
    <text evidence="17">The sequence shown here is derived from an EMBL/GenBank/DDBJ whole genome shotgun (WGS) entry which is preliminary data.</text>
</comment>
<feature type="domain" description="PAC" evidence="15">
    <location>
        <begin position="551"/>
        <end position="603"/>
    </location>
</feature>
<evidence type="ECO:0000313" key="18">
    <source>
        <dbReference type="Proteomes" id="UP000318422"/>
    </source>
</evidence>
<feature type="domain" description="HPt" evidence="16">
    <location>
        <begin position="1055"/>
        <end position="1151"/>
    </location>
</feature>
<feature type="domain" description="Histidine kinase" evidence="12">
    <location>
        <begin position="639"/>
        <end position="859"/>
    </location>
</feature>
<dbReference type="NCBIfam" id="TIGR00229">
    <property type="entry name" value="sensory_box"/>
    <property type="match status" value="2"/>
</dbReference>
<dbReference type="InterPro" id="IPR013655">
    <property type="entry name" value="PAS_fold_3"/>
</dbReference>
<dbReference type="InterPro" id="IPR036641">
    <property type="entry name" value="HPT_dom_sf"/>
</dbReference>
<evidence type="ECO:0000256" key="2">
    <source>
        <dbReference type="ARBA" id="ARBA00012438"/>
    </source>
</evidence>
<evidence type="ECO:0000259" key="13">
    <source>
        <dbReference type="PROSITE" id="PS50110"/>
    </source>
</evidence>
<dbReference type="Gene3D" id="1.20.120.160">
    <property type="entry name" value="HPT domain"/>
    <property type="match status" value="1"/>
</dbReference>
<dbReference type="Proteomes" id="UP000318422">
    <property type="component" value="Unassembled WGS sequence"/>
</dbReference>
<dbReference type="Gene3D" id="1.10.287.130">
    <property type="match status" value="1"/>
</dbReference>
<proteinExistence type="predicted"/>
<dbReference type="InterPro" id="IPR005467">
    <property type="entry name" value="His_kinase_dom"/>
</dbReference>
<dbReference type="InterPro" id="IPR001789">
    <property type="entry name" value="Sig_transdc_resp-reg_receiver"/>
</dbReference>
<reference evidence="17 18" key="1">
    <citation type="submission" date="2019-06" db="EMBL/GenBank/DDBJ databases">
        <title>Whole genome shotgun sequence of Zoogloea ramigera NBRC 15342.</title>
        <authorList>
            <person name="Hosoyama A."/>
            <person name="Uohara A."/>
            <person name="Ohji S."/>
            <person name="Ichikawa N."/>
        </authorList>
    </citation>
    <scope>NUCLEOTIDE SEQUENCE [LARGE SCALE GENOMIC DNA]</scope>
    <source>
        <strain evidence="17 18">NBRC 15342</strain>
    </source>
</reference>
<dbReference type="InterPro" id="IPR000700">
    <property type="entry name" value="PAS-assoc_C"/>
</dbReference>
<feature type="domain" description="Response regulatory" evidence="13">
    <location>
        <begin position="885"/>
        <end position="1001"/>
    </location>
</feature>
<evidence type="ECO:0000259" key="16">
    <source>
        <dbReference type="PROSITE" id="PS50894"/>
    </source>
</evidence>
<dbReference type="Pfam" id="PF00512">
    <property type="entry name" value="HisKA"/>
    <property type="match status" value="1"/>
</dbReference>
<dbReference type="Gene3D" id="3.30.565.10">
    <property type="entry name" value="Histidine kinase-like ATPase, C-terminal domain"/>
    <property type="match status" value="1"/>
</dbReference>
<organism evidence="17 18">
    <name type="scientific">Zoogloea ramigera</name>
    <dbReference type="NCBI Taxonomy" id="350"/>
    <lineage>
        <taxon>Bacteria</taxon>
        <taxon>Pseudomonadati</taxon>
        <taxon>Pseudomonadota</taxon>
        <taxon>Betaproteobacteria</taxon>
        <taxon>Rhodocyclales</taxon>
        <taxon>Zoogloeaceae</taxon>
        <taxon>Zoogloea</taxon>
    </lineage>
</organism>
<dbReference type="CDD" id="cd00082">
    <property type="entry name" value="HisKA"/>
    <property type="match status" value="1"/>
</dbReference>
<dbReference type="InterPro" id="IPR036097">
    <property type="entry name" value="HisK_dim/P_sf"/>
</dbReference>
<dbReference type="SUPFAM" id="SSF55874">
    <property type="entry name" value="ATPase domain of HSP90 chaperone/DNA topoisomerase II/histidine kinase"/>
    <property type="match status" value="1"/>
</dbReference>
<dbReference type="GO" id="GO:0005886">
    <property type="term" value="C:plasma membrane"/>
    <property type="evidence" value="ECO:0007669"/>
    <property type="project" value="UniProtKB-SubCell"/>
</dbReference>
<dbReference type="EC" id="2.7.13.3" evidence="2"/>
<dbReference type="Pfam" id="PF02518">
    <property type="entry name" value="HATPase_c"/>
    <property type="match status" value="1"/>
</dbReference>
<dbReference type="GO" id="GO:0000155">
    <property type="term" value="F:phosphorelay sensor kinase activity"/>
    <property type="evidence" value="ECO:0007669"/>
    <property type="project" value="InterPro"/>
</dbReference>
<dbReference type="InterPro" id="IPR000014">
    <property type="entry name" value="PAS"/>
</dbReference>
<evidence type="ECO:0000256" key="4">
    <source>
        <dbReference type="ARBA" id="ARBA00023012"/>
    </source>
</evidence>
<evidence type="ECO:0000256" key="7">
    <source>
        <dbReference type="PROSITE-ProRule" id="PRU00110"/>
    </source>
</evidence>
<dbReference type="RefSeq" id="WP_141350852.1">
    <property type="nucleotide sequence ID" value="NZ_BJNV01000019.1"/>
</dbReference>
<dbReference type="InterPro" id="IPR004358">
    <property type="entry name" value="Sig_transdc_His_kin-like_C"/>
</dbReference>
<dbReference type="InterPro" id="IPR001610">
    <property type="entry name" value="PAC"/>
</dbReference>
<dbReference type="EMBL" id="BJNV01000019">
    <property type="protein sequence ID" value="GEC95402.1"/>
    <property type="molecule type" value="Genomic_DNA"/>
</dbReference>
<dbReference type="PANTHER" id="PTHR45339">
    <property type="entry name" value="HYBRID SIGNAL TRANSDUCTION HISTIDINE KINASE J"/>
    <property type="match status" value="1"/>
</dbReference>
<dbReference type="PROSITE" id="PS50112">
    <property type="entry name" value="PAS"/>
    <property type="match status" value="2"/>
</dbReference>
<dbReference type="InterPro" id="IPR003594">
    <property type="entry name" value="HATPase_dom"/>
</dbReference>
<keyword evidence="3 8" id="KW-0597">Phosphoprotein</keyword>
<evidence type="ECO:0000256" key="11">
    <source>
        <dbReference type="SAM" id="Phobius"/>
    </source>
</evidence>
<dbReference type="InterPro" id="IPR011006">
    <property type="entry name" value="CheY-like_superfamily"/>
</dbReference>
<dbReference type="CDD" id="cd17546">
    <property type="entry name" value="REC_hyHK_CKI1_RcsC-like"/>
    <property type="match status" value="1"/>
</dbReference>
<dbReference type="OrthoDB" id="5290456at2"/>
<dbReference type="SUPFAM" id="SSF55785">
    <property type="entry name" value="PYP-like sensor domain (PAS domain)"/>
    <property type="match status" value="2"/>
</dbReference>
<dbReference type="PRINTS" id="PR00344">
    <property type="entry name" value="BCTRLSENSOR"/>
</dbReference>
<dbReference type="InterPro" id="IPR008207">
    <property type="entry name" value="Sig_transdc_His_kin_Hpt_dom"/>
</dbReference>
<evidence type="ECO:0000256" key="6">
    <source>
        <dbReference type="ARBA" id="ARBA00070152"/>
    </source>
</evidence>
<dbReference type="AlphaFoldDB" id="A0A4Y4CTI2"/>
<feature type="region of interest" description="Disordered" evidence="10">
    <location>
        <begin position="1011"/>
        <end position="1030"/>
    </location>
</feature>
<gene>
    <name evidence="17" type="ORF">ZRA01_14750</name>
</gene>
<evidence type="ECO:0000256" key="8">
    <source>
        <dbReference type="PROSITE-ProRule" id="PRU00169"/>
    </source>
</evidence>
<dbReference type="FunFam" id="3.30.565.10:FF:000010">
    <property type="entry name" value="Sensor histidine kinase RcsC"/>
    <property type="match status" value="1"/>
</dbReference>
<comment type="function">
    <text evidence="5">Member of the two-component regulatory system BvgS/BvgA. Phosphorylates BvgA via a four-step phosphorelay in response to environmental signals.</text>
</comment>
<dbReference type="InterPro" id="IPR036890">
    <property type="entry name" value="HATPase_C_sf"/>
</dbReference>
<evidence type="ECO:0000256" key="1">
    <source>
        <dbReference type="ARBA" id="ARBA00000085"/>
    </source>
</evidence>
<dbReference type="PROSITE" id="PS50109">
    <property type="entry name" value="HIS_KIN"/>
    <property type="match status" value="1"/>
</dbReference>
<feature type="modified residue" description="4-aspartylphosphate" evidence="8">
    <location>
        <position position="934"/>
    </location>
</feature>
<feature type="domain" description="PAS" evidence="14">
    <location>
        <begin position="319"/>
        <end position="375"/>
    </location>
</feature>
<dbReference type="SUPFAM" id="SSF47384">
    <property type="entry name" value="Homodimeric domain of signal transducing histidine kinase"/>
    <property type="match status" value="1"/>
</dbReference>
<dbReference type="SMART" id="SM00086">
    <property type="entry name" value="PAC"/>
    <property type="match status" value="2"/>
</dbReference>
<evidence type="ECO:0000256" key="10">
    <source>
        <dbReference type="SAM" id="MobiDB-lite"/>
    </source>
</evidence>
<keyword evidence="9" id="KW-0175">Coiled coil</keyword>
<dbReference type="InterPro" id="IPR003661">
    <property type="entry name" value="HisK_dim/P_dom"/>
</dbReference>
<accession>A0A4Y4CTI2</accession>
<feature type="transmembrane region" description="Helical" evidence="11">
    <location>
        <begin position="12"/>
        <end position="32"/>
    </location>
</feature>
<dbReference type="Pfam" id="PF00072">
    <property type="entry name" value="Response_reg"/>
    <property type="match status" value="1"/>
</dbReference>
<dbReference type="Gene3D" id="3.40.50.2300">
    <property type="match status" value="1"/>
</dbReference>
<dbReference type="PROSITE" id="PS50110">
    <property type="entry name" value="RESPONSE_REGULATORY"/>
    <property type="match status" value="1"/>
</dbReference>
<name>A0A4Y4CTI2_ZOORA</name>
<dbReference type="SUPFAM" id="SSF52172">
    <property type="entry name" value="CheY-like"/>
    <property type="match status" value="1"/>
</dbReference>
<keyword evidence="11" id="KW-0472">Membrane</keyword>
<dbReference type="SUPFAM" id="SSF47226">
    <property type="entry name" value="Histidine-containing phosphotransfer domain, HPT domain"/>
    <property type="match status" value="1"/>
</dbReference>
<evidence type="ECO:0000259" key="15">
    <source>
        <dbReference type="PROSITE" id="PS50113"/>
    </source>
</evidence>
<evidence type="ECO:0000256" key="3">
    <source>
        <dbReference type="ARBA" id="ARBA00022553"/>
    </source>
</evidence>
<evidence type="ECO:0000256" key="9">
    <source>
        <dbReference type="SAM" id="Coils"/>
    </source>
</evidence>
<keyword evidence="4" id="KW-0902">Two-component regulatory system</keyword>
<feature type="modified residue" description="Phosphohistidine" evidence="7">
    <location>
        <position position="1094"/>
    </location>
</feature>
<keyword evidence="18" id="KW-1185">Reference proteome</keyword>
<dbReference type="Pfam" id="PF01627">
    <property type="entry name" value="Hpt"/>
    <property type="match status" value="1"/>
</dbReference>
<feature type="coiled-coil region" evidence="9">
    <location>
        <begin position="594"/>
        <end position="632"/>
    </location>
</feature>
<dbReference type="InterPro" id="IPR035965">
    <property type="entry name" value="PAS-like_dom_sf"/>
</dbReference>
<feature type="domain" description="PAS" evidence="14">
    <location>
        <begin position="478"/>
        <end position="548"/>
    </location>
</feature>
<protein>
    <recommendedName>
        <fullName evidence="6">Virulence sensor protein BvgS</fullName>
        <ecNumber evidence="2">2.7.13.3</ecNumber>
    </recommendedName>
</protein>
<evidence type="ECO:0000313" key="17">
    <source>
        <dbReference type="EMBL" id="GEC95402.1"/>
    </source>
</evidence>
<sequence length="1155" mass="127109">MTRPLSAFLKRLIWLCMAPLLLLSGWLAWTHLKEIEARHQREAANLARNFAVSIDSYLESRLNALNVLAVSPLVDDPRRWPDLYAEAQGFRESFGAHVAFADQDRQMLFNTRKPYGTALPPLSDAKWRSAAPLVRDLDKPRVGDIAIGPLTGRPRVTLVMPVLRTGKPVRFMLGLLEPTRFQERMDRLALPAGWAITLRDGAGVDIARRWPPGFERSPEMNRRHQIVARLEQSPWSVVLEMPRSSQWAGLPRAALVLGVAIGIAALLGIAGGSWAGRRIGRQVEALARPLATDPNPTEIAEFNAAHRQMAEAQMARETSEARFRQLFELAPLPLGYVAPDGRILALNQRFEKIFGYTRADLRDIEDWWRLAHPDEAYRARARAGWEAAVARATLSGDDIEPDVYRITCKDGRVRDMQVAGIVLGDGMLATFFDVTRQKDAEQALEAMLEGHRAGRLAALNLMEDARAAQQATEVALKELSKLSMAVEQSPESIIISDLDGRIEYVNAAFIRNTGYSREEMLGQTHRTLHSASTSAEDYAALWTALEAGDSWKGEFRNRRKDGTEYIDFAIVTPLRAPDGRITHYVAVQEDITDKKRMGAELDRYREHLEELVADRTEALEKSREQAESANEAKSVFLANMSHEIRTPMNAILGFTHLLRRDATSSLDIDRLDKIDAAARHLLSVINNILDLSKIEAGKIELESHDFAPQAVLDHVATLIDDSATAKGLAVRVDIGPMPRWLRGDLTRLRQGLLNFAGNAVKFTAKGCVTLRARQLEAGDTRCLIRFEVEDTGIGIAPDVLPQLFQAFQQADASTTRKFGGTGLGLAITRRLARMMDGDAGVESVPGAGSRFWLTAWLEYGAPVQAAESAATGSAAEVRRRHAGARVLLAEDNAINREVAMELLRDAGLSVDTAENGRAAVDMMHAGPYDLILMDMLMPEMDGLDATRAIRGLPQGRELPILAMTANAFDDDRQACIAAGMNDFISKPVDPPVLYATLGRWLSKVERAGHAETAGSREAEAPSALPAQRSPTQILARLADDPGMDVRRGLIALRGKHDKLISLLRSMANSHRDDMELLEARLREGEHAEARRIAHTLTGVAATLGANALAEAARAVDESLREKPGLSPETISDLLAEVRSQLGKLRHVLGDSPPAG</sequence>
<dbReference type="PROSITE" id="PS50113">
    <property type="entry name" value="PAC"/>
    <property type="match status" value="1"/>
</dbReference>
<evidence type="ECO:0000259" key="14">
    <source>
        <dbReference type="PROSITE" id="PS50112"/>
    </source>
</evidence>
<keyword evidence="11" id="KW-1133">Transmembrane helix</keyword>